<comment type="caution">
    <text evidence="3">The sequence shown here is derived from an EMBL/GenBank/DDBJ whole genome shotgun (WGS) entry which is preliminary data.</text>
</comment>
<protein>
    <submittedName>
        <fullName evidence="3">Flp pilus assembly pilin Flp</fullName>
    </submittedName>
</protein>
<dbReference type="Proteomes" id="UP000531216">
    <property type="component" value="Unassembled WGS sequence"/>
</dbReference>
<feature type="domain" description="TadE-like" evidence="2">
    <location>
        <begin position="19"/>
        <end position="58"/>
    </location>
</feature>
<keyword evidence="1" id="KW-0812">Transmembrane</keyword>
<name>A0A7W6BXP4_9HYPH</name>
<proteinExistence type="predicted"/>
<evidence type="ECO:0000259" key="2">
    <source>
        <dbReference type="Pfam" id="PF07811"/>
    </source>
</evidence>
<evidence type="ECO:0000256" key="1">
    <source>
        <dbReference type="SAM" id="Phobius"/>
    </source>
</evidence>
<dbReference type="InterPro" id="IPR012495">
    <property type="entry name" value="TadE-like_dom"/>
</dbReference>
<evidence type="ECO:0000313" key="4">
    <source>
        <dbReference type="Proteomes" id="UP000531216"/>
    </source>
</evidence>
<dbReference type="AlphaFoldDB" id="A0A7W6BXP4"/>
<keyword evidence="1" id="KW-1133">Transmembrane helix</keyword>
<reference evidence="3 4" key="1">
    <citation type="submission" date="2020-08" db="EMBL/GenBank/DDBJ databases">
        <title>Genomic Encyclopedia of Type Strains, Phase IV (KMG-IV): sequencing the most valuable type-strain genomes for metagenomic binning, comparative biology and taxonomic classification.</title>
        <authorList>
            <person name="Goeker M."/>
        </authorList>
    </citation>
    <scope>NUCLEOTIDE SEQUENCE [LARGE SCALE GENOMIC DNA]</scope>
    <source>
        <strain evidence="3 4">DSM 25024</strain>
    </source>
</reference>
<dbReference type="Pfam" id="PF07811">
    <property type="entry name" value="TadE"/>
    <property type="match status" value="1"/>
</dbReference>
<sequence length="230" mass="24437">MRRPRLLVRLVRLRREEGGTAAIEFAIILPVMLVLLLGTFEISRYIYASNQIVHAVSMVGQMASQLPASAKASDVQRIWSAAPLIAPEAGAVARRLGRSVWSDALTVTISNIAFDKSDAACQTDCQYQASVAWSVGQSPLACGTISQGQKLPPTDAIIPTEFFGDGSVILVQAALPYVPQLEGTAGFLDGVARNLTTTLSESSWFLPRNAKRIALSPSAGGGPRSNICPG</sequence>
<dbReference type="RefSeq" id="WP_183193299.1">
    <property type="nucleotide sequence ID" value="NZ_FOOA01000005.1"/>
</dbReference>
<evidence type="ECO:0000313" key="3">
    <source>
        <dbReference type="EMBL" id="MBB3936640.1"/>
    </source>
</evidence>
<organism evidence="3 4">
    <name type="scientific">Aureimonas phyllosphaerae</name>
    <dbReference type="NCBI Taxonomy" id="1166078"/>
    <lineage>
        <taxon>Bacteria</taxon>
        <taxon>Pseudomonadati</taxon>
        <taxon>Pseudomonadota</taxon>
        <taxon>Alphaproteobacteria</taxon>
        <taxon>Hyphomicrobiales</taxon>
        <taxon>Aurantimonadaceae</taxon>
        <taxon>Aureimonas</taxon>
    </lineage>
</organism>
<accession>A0A7W6BXP4</accession>
<gene>
    <name evidence="3" type="ORF">GGR05_002794</name>
</gene>
<feature type="transmembrane region" description="Helical" evidence="1">
    <location>
        <begin position="21"/>
        <end position="40"/>
    </location>
</feature>
<keyword evidence="1" id="KW-0472">Membrane</keyword>
<keyword evidence="4" id="KW-1185">Reference proteome</keyword>
<dbReference type="EMBL" id="JACIDO010000005">
    <property type="protein sequence ID" value="MBB3936640.1"/>
    <property type="molecule type" value="Genomic_DNA"/>
</dbReference>